<accession>A0ABT0IYD8</accession>
<keyword evidence="4" id="KW-1185">Reference proteome</keyword>
<evidence type="ECO:0000313" key="3">
    <source>
        <dbReference type="EMBL" id="MCK9792265.1"/>
    </source>
</evidence>
<name>A0ABT0IYD8_9MICO</name>
<sequence length="217" mass="23519">MSIDAVPDPDRLHPSTREDLTDVVFLRNEVTGDLIDAGDYTYYTREPGQRPFQEHNVAYLYGPQRLRIGSFTTIGPGARFLMPGGNHPMAGPSTYPFTMFGGAWADRTLDAFLGLEQPGDTVVGHDVWIGRDSTVLPGVTIGSGAVIGARAVVAKDVGPYEVVVGNPARPVRTRFTPDEVERLLALAWWEWPVERITEHAATIMTGTVADLEAAAAG</sequence>
<dbReference type="Gene3D" id="2.160.10.10">
    <property type="entry name" value="Hexapeptide repeat proteins"/>
    <property type="match status" value="1"/>
</dbReference>
<dbReference type="CDD" id="cd03349">
    <property type="entry name" value="LbH_XAT"/>
    <property type="match status" value="1"/>
</dbReference>
<dbReference type="PANTHER" id="PTHR43300">
    <property type="entry name" value="ACETYLTRANSFERASE"/>
    <property type="match status" value="1"/>
</dbReference>
<dbReference type="Proteomes" id="UP001651050">
    <property type="component" value="Unassembled WGS sequence"/>
</dbReference>
<organism evidence="3 4">
    <name type="scientific">Isoptericola peretonis</name>
    <dbReference type="NCBI Taxonomy" id="2918523"/>
    <lineage>
        <taxon>Bacteria</taxon>
        <taxon>Bacillati</taxon>
        <taxon>Actinomycetota</taxon>
        <taxon>Actinomycetes</taxon>
        <taxon>Micrococcales</taxon>
        <taxon>Promicromonosporaceae</taxon>
        <taxon>Isoptericola</taxon>
    </lineage>
</organism>
<gene>
    <name evidence="3" type="ORF">M1843_00705</name>
</gene>
<proteinExistence type="predicted"/>
<dbReference type="RefSeq" id="WP_416342143.1">
    <property type="nucleotide sequence ID" value="NZ_JALQCY010000001.1"/>
</dbReference>
<dbReference type="Pfam" id="PF00132">
    <property type="entry name" value="Hexapep"/>
    <property type="match status" value="1"/>
</dbReference>
<dbReference type="InterPro" id="IPR018357">
    <property type="entry name" value="Hexapep_transf_CS"/>
</dbReference>
<evidence type="ECO:0000256" key="2">
    <source>
        <dbReference type="ARBA" id="ARBA00022737"/>
    </source>
</evidence>
<dbReference type="InterPro" id="IPR011004">
    <property type="entry name" value="Trimer_LpxA-like_sf"/>
</dbReference>
<dbReference type="PANTHER" id="PTHR43300:SF11">
    <property type="entry name" value="ACETYLTRANSFERASE RV3034C-RELATED"/>
    <property type="match status" value="1"/>
</dbReference>
<dbReference type="InterPro" id="IPR001451">
    <property type="entry name" value="Hexapep"/>
</dbReference>
<protein>
    <submittedName>
        <fullName evidence="3">CatB-related O-acetyltransferase</fullName>
    </submittedName>
</protein>
<comment type="caution">
    <text evidence="3">The sequence shown here is derived from an EMBL/GenBank/DDBJ whole genome shotgun (WGS) entry which is preliminary data.</text>
</comment>
<keyword evidence="1" id="KW-0808">Transferase</keyword>
<reference evidence="3 4" key="1">
    <citation type="submission" date="2022-02" db="EMBL/GenBank/DDBJ databases">
        <title>The car tank lid bacteriome: a reservoir of bacteria with potential in bioremediation of fuel.</title>
        <authorList>
            <person name="Vidal-Verdu A."/>
            <person name="Gomez-Martinez D."/>
            <person name="Latorre-Perez A."/>
            <person name="Pereto J."/>
            <person name="Porcar M."/>
        </authorList>
    </citation>
    <scope>NUCLEOTIDE SEQUENCE [LARGE SCALE GENOMIC DNA]</scope>
    <source>
        <strain evidence="3 4">4D.3</strain>
    </source>
</reference>
<dbReference type="InterPro" id="IPR050179">
    <property type="entry name" value="Trans_hexapeptide_repeat"/>
</dbReference>
<evidence type="ECO:0000256" key="1">
    <source>
        <dbReference type="ARBA" id="ARBA00022679"/>
    </source>
</evidence>
<keyword evidence="2" id="KW-0677">Repeat</keyword>
<dbReference type="EMBL" id="JALQCY010000001">
    <property type="protein sequence ID" value="MCK9792265.1"/>
    <property type="molecule type" value="Genomic_DNA"/>
</dbReference>
<evidence type="ECO:0000313" key="4">
    <source>
        <dbReference type="Proteomes" id="UP001651050"/>
    </source>
</evidence>
<dbReference type="SUPFAM" id="SSF51161">
    <property type="entry name" value="Trimeric LpxA-like enzymes"/>
    <property type="match status" value="1"/>
</dbReference>
<dbReference type="PROSITE" id="PS00101">
    <property type="entry name" value="HEXAPEP_TRANSFERASES"/>
    <property type="match status" value="1"/>
</dbReference>